<evidence type="ECO:0000313" key="3">
    <source>
        <dbReference type="Proteomes" id="UP001454036"/>
    </source>
</evidence>
<keyword evidence="3" id="KW-1185">Reference proteome</keyword>
<dbReference type="EMBL" id="BAABME010007970">
    <property type="protein sequence ID" value="GAA0172119.1"/>
    <property type="molecule type" value="Genomic_DNA"/>
</dbReference>
<dbReference type="Proteomes" id="UP001454036">
    <property type="component" value="Unassembled WGS sequence"/>
</dbReference>
<protein>
    <submittedName>
        <fullName evidence="2">Uncharacterized protein</fullName>
    </submittedName>
</protein>
<evidence type="ECO:0000256" key="1">
    <source>
        <dbReference type="SAM" id="Coils"/>
    </source>
</evidence>
<name>A0AAV3R8D6_LITER</name>
<organism evidence="2 3">
    <name type="scientific">Lithospermum erythrorhizon</name>
    <name type="common">Purple gromwell</name>
    <name type="synonym">Lithospermum officinale var. erythrorhizon</name>
    <dbReference type="NCBI Taxonomy" id="34254"/>
    <lineage>
        <taxon>Eukaryota</taxon>
        <taxon>Viridiplantae</taxon>
        <taxon>Streptophyta</taxon>
        <taxon>Embryophyta</taxon>
        <taxon>Tracheophyta</taxon>
        <taxon>Spermatophyta</taxon>
        <taxon>Magnoliopsida</taxon>
        <taxon>eudicotyledons</taxon>
        <taxon>Gunneridae</taxon>
        <taxon>Pentapetalae</taxon>
        <taxon>asterids</taxon>
        <taxon>lamiids</taxon>
        <taxon>Boraginales</taxon>
        <taxon>Boraginaceae</taxon>
        <taxon>Boraginoideae</taxon>
        <taxon>Lithospermeae</taxon>
        <taxon>Lithospermum</taxon>
    </lineage>
</organism>
<feature type="coiled-coil region" evidence="1">
    <location>
        <begin position="53"/>
        <end position="80"/>
    </location>
</feature>
<keyword evidence="1" id="KW-0175">Coiled coil</keyword>
<reference evidence="2 3" key="1">
    <citation type="submission" date="2024-01" db="EMBL/GenBank/DDBJ databases">
        <title>The complete chloroplast genome sequence of Lithospermum erythrorhizon: insights into the phylogenetic relationship among Boraginaceae species and the maternal lineages of purple gromwells.</title>
        <authorList>
            <person name="Okada T."/>
            <person name="Watanabe K."/>
        </authorList>
    </citation>
    <scope>NUCLEOTIDE SEQUENCE [LARGE SCALE GENOMIC DNA]</scope>
</reference>
<gene>
    <name evidence="2" type="ORF">LIER_26011</name>
</gene>
<accession>A0AAV3R8D6</accession>
<dbReference type="AlphaFoldDB" id="A0AAV3R8D6"/>
<sequence>MAVKPLMLKQIGQSFDSFHDPLEIHGASMSRVIVLEKDSQARVTDMEKSVLAHDQETKRADEAEAKLKEIQTTAEASAHQRFEEALANFEDTPEYKLAAGKDTAYCLFEFVSTYKDETPSLLANYQEFIQPTPQLGSPIFLLMLLPRLKEMEAPILLNLLMCS</sequence>
<evidence type="ECO:0000313" key="2">
    <source>
        <dbReference type="EMBL" id="GAA0172119.1"/>
    </source>
</evidence>
<comment type="caution">
    <text evidence="2">The sequence shown here is derived from an EMBL/GenBank/DDBJ whole genome shotgun (WGS) entry which is preliminary data.</text>
</comment>
<proteinExistence type="predicted"/>